<keyword evidence="3" id="KW-1185">Reference proteome</keyword>
<feature type="region of interest" description="Disordered" evidence="1">
    <location>
        <begin position="354"/>
        <end position="382"/>
    </location>
</feature>
<sequence>MCANKKLLTCRARRRGLVLPWRDLEGGLDDIPTPRRSGTLPSGSLADEEIRRHARKMQRASTVHHLPSVESMFGRTASHIELYDEEIEYKSPTDPQAADEMEAEAWTDPEDLEQGGSDAPDDGEDARGRRGESSEHYVVTVVQSSSKDDSDDSDEDKGAAHDEDSDDDYLVRGEDTDPTERHGLDGGDCAGPTGGASLLTPAPGAAGGHVSGGQGCGLDVPQGSIFFGIFKEDFDVGGPPTSEARQGGVRTRTQVSDVAHHIGLVFAGASSGMLEEVVGATGKRDKGRCGDDVDHRPLWSVRDIARRLDMDLEDVLEEEWLRPMVAGCATTQRLALAQDTTRAREIGCTREEVTASLQPDSQQSVHRPHGGHARAGDGGGVGTRSMAGLLGCHRTKERRVDRVLVEVVMVEDVVADSTEEVVADHAEDVVADHTEDGNVTVDDVVAERNEEERLVDGVVVTAPVEAPMPSMSPLELHSVGIDPLMGSSRHISERI</sequence>
<feature type="compositionally biased region" description="Polar residues" evidence="1">
    <location>
        <begin position="355"/>
        <end position="364"/>
    </location>
</feature>
<gene>
    <name evidence="2" type="ORF">CBR_g12831</name>
</gene>
<name>A0A388KSS5_CHABU</name>
<dbReference type="Proteomes" id="UP000265515">
    <property type="component" value="Unassembled WGS sequence"/>
</dbReference>
<feature type="compositionally biased region" description="Basic and acidic residues" evidence="1">
    <location>
        <begin position="169"/>
        <end position="185"/>
    </location>
</feature>
<feature type="compositionally biased region" description="Acidic residues" evidence="1">
    <location>
        <begin position="107"/>
        <end position="124"/>
    </location>
</feature>
<comment type="caution">
    <text evidence="2">The sequence shown here is derived from an EMBL/GenBank/DDBJ whole genome shotgun (WGS) entry which is preliminary data.</text>
</comment>
<accession>A0A388KSS5</accession>
<dbReference type="EMBL" id="BFEA01000177">
    <property type="protein sequence ID" value="GBG73114.1"/>
    <property type="molecule type" value="Genomic_DNA"/>
</dbReference>
<feature type="compositionally biased region" description="Basic and acidic residues" evidence="1">
    <location>
        <begin position="125"/>
        <end position="135"/>
    </location>
</feature>
<evidence type="ECO:0000256" key="1">
    <source>
        <dbReference type="SAM" id="MobiDB-lite"/>
    </source>
</evidence>
<protein>
    <submittedName>
        <fullName evidence="2">Uncharacterized protein</fullName>
    </submittedName>
</protein>
<dbReference type="AlphaFoldDB" id="A0A388KSS5"/>
<evidence type="ECO:0000313" key="2">
    <source>
        <dbReference type="EMBL" id="GBG73114.1"/>
    </source>
</evidence>
<feature type="region of interest" description="Disordered" evidence="1">
    <location>
        <begin position="107"/>
        <end position="210"/>
    </location>
</feature>
<organism evidence="2 3">
    <name type="scientific">Chara braunii</name>
    <name type="common">Braun's stonewort</name>
    <dbReference type="NCBI Taxonomy" id="69332"/>
    <lineage>
        <taxon>Eukaryota</taxon>
        <taxon>Viridiplantae</taxon>
        <taxon>Streptophyta</taxon>
        <taxon>Charophyceae</taxon>
        <taxon>Charales</taxon>
        <taxon>Characeae</taxon>
        <taxon>Chara</taxon>
    </lineage>
</organism>
<proteinExistence type="predicted"/>
<reference evidence="2 3" key="1">
    <citation type="journal article" date="2018" name="Cell">
        <title>The Chara Genome: Secondary Complexity and Implications for Plant Terrestrialization.</title>
        <authorList>
            <person name="Nishiyama T."/>
            <person name="Sakayama H."/>
            <person name="Vries J.D."/>
            <person name="Buschmann H."/>
            <person name="Saint-Marcoux D."/>
            <person name="Ullrich K.K."/>
            <person name="Haas F.B."/>
            <person name="Vanderstraeten L."/>
            <person name="Becker D."/>
            <person name="Lang D."/>
            <person name="Vosolsobe S."/>
            <person name="Rombauts S."/>
            <person name="Wilhelmsson P.K.I."/>
            <person name="Janitza P."/>
            <person name="Kern R."/>
            <person name="Heyl A."/>
            <person name="Rumpler F."/>
            <person name="Villalobos L.I.A.C."/>
            <person name="Clay J.M."/>
            <person name="Skokan R."/>
            <person name="Toyoda A."/>
            <person name="Suzuki Y."/>
            <person name="Kagoshima H."/>
            <person name="Schijlen E."/>
            <person name="Tajeshwar N."/>
            <person name="Catarino B."/>
            <person name="Hetherington A.J."/>
            <person name="Saltykova A."/>
            <person name="Bonnot C."/>
            <person name="Breuninger H."/>
            <person name="Symeonidi A."/>
            <person name="Radhakrishnan G.V."/>
            <person name="Van Nieuwerburgh F."/>
            <person name="Deforce D."/>
            <person name="Chang C."/>
            <person name="Karol K.G."/>
            <person name="Hedrich R."/>
            <person name="Ulvskov P."/>
            <person name="Glockner G."/>
            <person name="Delwiche C.F."/>
            <person name="Petrasek J."/>
            <person name="Van de Peer Y."/>
            <person name="Friml J."/>
            <person name="Beilby M."/>
            <person name="Dolan L."/>
            <person name="Kohara Y."/>
            <person name="Sugano S."/>
            <person name="Fujiyama A."/>
            <person name="Delaux P.-M."/>
            <person name="Quint M."/>
            <person name="TheiBen G."/>
            <person name="Hagemann M."/>
            <person name="Harholt J."/>
            <person name="Dunand C."/>
            <person name="Zachgo S."/>
            <person name="Langdale J."/>
            <person name="Maumus F."/>
            <person name="Straeten D.V.D."/>
            <person name="Gould S.B."/>
            <person name="Rensing S.A."/>
        </authorList>
    </citation>
    <scope>NUCLEOTIDE SEQUENCE [LARGE SCALE GENOMIC DNA]</scope>
    <source>
        <strain evidence="2 3">S276</strain>
    </source>
</reference>
<dbReference type="Gramene" id="GBG73114">
    <property type="protein sequence ID" value="GBG73114"/>
    <property type="gene ID" value="CBR_g12831"/>
</dbReference>
<evidence type="ECO:0000313" key="3">
    <source>
        <dbReference type="Proteomes" id="UP000265515"/>
    </source>
</evidence>